<evidence type="ECO:0000259" key="1">
    <source>
        <dbReference type="PROSITE" id="PS50943"/>
    </source>
</evidence>
<proteinExistence type="predicted"/>
<evidence type="ECO:0000313" key="2">
    <source>
        <dbReference type="EMBL" id="GHB26313.1"/>
    </source>
</evidence>
<sequence>MAKDTTNSPKGFMLRMPPDLHERIAISAKSSNKSINAEIISRLETSFFSGSLGRLQWLMKQLQSVLGADKFSVSILAEGIEEDAPSRVQRILSGAEEPPFKLLDKIANYCNARADWLKHDIGNPFHVRLAQEYGASLFQELSSEDCSELHFVRDTSREGSVAIIKRLDTHRCETFNTTLHLSDVVGTTGEWHQAEFSNTCRRVWSNKGNIAPYGYLMPEKAFRSLIFGEVHPLIALKEARRSYWLDDWWDLEMIQKRKVEDEYWDGYQALTERVYNYLENNDELRQERDLIG</sequence>
<feature type="domain" description="HTH cro/C1-type" evidence="1">
    <location>
        <begin position="85"/>
        <end position="117"/>
    </location>
</feature>
<gene>
    <name evidence="2" type="ORF">GCM10007094_13160</name>
</gene>
<comment type="caution">
    <text evidence="2">The sequence shown here is derived from an EMBL/GenBank/DDBJ whole genome shotgun (WGS) entry which is preliminary data.</text>
</comment>
<name>A0ABQ3ECD8_9HYPH</name>
<dbReference type="InterPro" id="IPR013321">
    <property type="entry name" value="Arc_rbn_hlx_hlx"/>
</dbReference>
<dbReference type="PROSITE" id="PS50943">
    <property type="entry name" value="HTH_CROC1"/>
    <property type="match status" value="1"/>
</dbReference>
<dbReference type="Proteomes" id="UP000637980">
    <property type="component" value="Unassembled WGS sequence"/>
</dbReference>
<protein>
    <recommendedName>
        <fullName evidence="1">HTH cro/C1-type domain-containing protein</fullName>
    </recommendedName>
</protein>
<evidence type="ECO:0000313" key="3">
    <source>
        <dbReference type="Proteomes" id="UP000637980"/>
    </source>
</evidence>
<dbReference type="InterPro" id="IPR005569">
    <property type="entry name" value="Arc_DNA-bd_dom"/>
</dbReference>
<organism evidence="2 3">
    <name type="scientific">Pseudovibrio japonicus</name>
    <dbReference type="NCBI Taxonomy" id="366534"/>
    <lineage>
        <taxon>Bacteria</taxon>
        <taxon>Pseudomonadati</taxon>
        <taxon>Pseudomonadota</taxon>
        <taxon>Alphaproteobacteria</taxon>
        <taxon>Hyphomicrobiales</taxon>
        <taxon>Stappiaceae</taxon>
        <taxon>Pseudovibrio</taxon>
    </lineage>
</organism>
<dbReference type="RefSeq" id="WP_189435972.1">
    <property type="nucleotide sequence ID" value="NZ_BMXE01000002.1"/>
</dbReference>
<dbReference type="Gene3D" id="1.10.1220.10">
    <property type="entry name" value="Met repressor-like"/>
    <property type="match status" value="1"/>
</dbReference>
<keyword evidence="3" id="KW-1185">Reference proteome</keyword>
<dbReference type="Pfam" id="PF03869">
    <property type="entry name" value="Arc"/>
    <property type="match status" value="1"/>
</dbReference>
<dbReference type="SUPFAM" id="SSF47598">
    <property type="entry name" value="Ribbon-helix-helix"/>
    <property type="match status" value="1"/>
</dbReference>
<accession>A0ABQ3ECD8</accession>
<reference evidence="3" key="1">
    <citation type="journal article" date="2019" name="Int. J. Syst. Evol. Microbiol.">
        <title>The Global Catalogue of Microorganisms (GCM) 10K type strain sequencing project: providing services to taxonomists for standard genome sequencing and annotation.</title>
        <authorList>
            <consortium name="The Broad Institute Genomics Platform"/>
            <consortium name="The Broad Institute Genome Sequencing Center for Infectious Disease"/>
            <person name="Wu L."/>
            <person name="Ma J."/>
        </authorList>
    </citation>
    <scope>NUCLEOTIDE SEQUENCE [LARGE SCALE GENOMIC DNA]</scope>
    <source>
        <strain evidence="3">KCTC 12861</strain>
    </source>
</reference>
<dbReference type="InterPro" id="IPR001387">
    <property type="entry name" value="Cro/C1-type_HTH"/>
</dbReference>
<dbReference type="EMBL" id="BMXE01000002">
    <property type="protein sequence ID" value="GHB26313.1"/>
    <property type="molecule type" value="Genomic_DNA"/>
</dbReference>
<dbReference type="InterPro" id="IPR010985">
    <property type="entry name" value="Ribbon_hlx_hlx"/>
</dbReference>